<protein>
    <submittedName>
        <fullName evidence="1">Uncharacterized protein</fullName>
    </submittedName>
</protein>
<dbReference type="Proteomes" id="UP000054359">
    <property type="component" value="Unassembled WGS sequence"/>
</dbReference>
<evidence type="ECO:0000313" key="2">
    <source>
        <dbReference type="Proteomes" id="UP000054359"/>
    </source>
</evidence>
<accession>A0A087U7F3</accession>
<sequence>NGNISANALLQEIILPQEILSQHDVNLNTSFEIIPYVSDAAKKLEVYSSTHNQQTCSKP</sequence>
<dbReference type="EMBL" id="KK118569">
    <property type="protein sequence ID" value="KFM73292.1"/>
    <property type="molecule type" value="Genomic_DNA"/>
</dbReference>
<feature type="non-terminal residue" evidence="1">
    <location>
        <position position="59"/>
    </location>
</feature>
<keyword evidence="2" id="KW-1185">Reference proteome</keyword>
<proteinExistence type="predicted"/>
<dbReference type="AlphaFoldDB" id="A0A087U7F3"/>
<evidence type="ECO:0000313" key="1">
    <source>
        <dbReference type="EMBL" id="KFM73292.1"/>
    </source>
</evidence>
<feature type="non-terminal residue" evidence="1">
    <location>
        <position position="1"/>
    </location>
</feature>
<reference evidence="1 2" key="1">
    <citation type="submission" date="2013-11" db="EMBL/GenBank/DDBJ databases">
        <title>Genome sequencing of Stegodyphus mimosarum.</title>
        <authorList>
            <person name="Bechsgaard J."/>
        </authorList>
    </citation>
    <scope>NUCLEOTIDE SEQUENCE [LARGE SCALE GENOMIC DNA]</scope>
</reference>
<name>A0A087U7F3_STEMI</name>
<organism evidence="1 2">
    <name type="scientific">Stegodyphus mimosarum</name>
    <name type="common">African social velvet spider</name>
    <dbReference type="NCBI Taxonomy" id="407821"/>
    <lineage>
        <taxon>Eukaryota</taxon>
        <taxon>Metazoa</taxon>
        <taxon>Ecdysozoa</taxon>
        <taxon>Arthropoda</taxon>
        <taxon>Chelicerata</taxon>
        <taxon>Arachnida</taxon>
        <taxon>Araneae</taxon>
        <taxon>Araneomorphae</taxon>
        <taxon>Entelegynae</taxon>
        <taxon>Eresoidea</taxon>
        <taxon>Eresidae</taxon>
        <taxon>Stegodyphus</taxon>
    </lineage>
</organism>
<gene>
    <name evidence="1" type="ORF">X975_26433</name>
</gene>